<dbReference type="AlphaFoldDB" id="A0A2K4MIY0"/>
<protein>
    <submittedName>
        <fullName evidence="2">Darcynin</fullName>
    </submittedName>
</protein>
<dbReference type="Pfam" id="PF17074">
    <property type="entry name" value="Darcynin"/>
    <property type="match status" value="1"/>
</dbReference>
<dbReference type="InterPro" id="IPR031409">
    <property type="entry name" value="Darcynin"/>
</dbReference>
<reference evidence="2 3" key="1">
    <citation type="submission" date="2018-01" db="EMBL/GenBank/DDBJ databases">
        <title>Genomic Sequence of Chromobacterium MWU13-2610 from wild cranberry bogs within the Cape Cod National Seashore.</title>
        <authorList>
            <person name="O'Hara-Hanley K."/>
            <person name="Soby S."/>
            <person name="Harrison A."/>
        </authorList>
    </citation>
    <scope>NUCLEOTIDE SEQUENCE [LARGE SCALE GENOMIC DNA]</scope>
    <source>
        <strain evidence="2 3">MWU13-2610</strain>
    </source>
</reference>
<evidence type="ECO:0000256" key="1">
    <source>
        <dbReference type="ARBA" id="ARBA00006869"/>
    </source>
</evidence>
<comment type="similarity">
    <text evidence="1">Belongs to the darcynin family.</text>
</comment>
<dbReference type="Proteomes" id="UP000236416">
    <property type="component" value="Unassembled WGS sequence"/>
</dbReference>
<proteinExistence type="inferred from homology"/>
<gene>
    <name evidence="2" type="ORF">C2134_19495</name>
</gene>
<dbReference type="EMBL" id="PPTF01000094">
    <property type="protein sequence ID" value="POA96959.1"/>
    <property type="molecule type" value="Genomic_DNA"/>
</dbReference>
<keyword evidence="3" id="KW-1185">Reference proteome</keyword>
<sequence>MSQPMTFFALMRAHPNWLRLSRPERRRFEQETLKPIYARYPGVKMRWFDAEAFTARCSDVAMFEAASVKEFYFLIDALRDSPLMTEPYFEFVDIIPAVEDGFLDYDAQLAR</sequence>
<accession>A0A2K4MIY0</accession>
<evidence type="ECO:0000313" key="2">
    <source>
        <dbReference type="EMBL" id="POA96959.1"/>
    </source>
</evidence>
<name>A0A2K4MIY0_9NEIS</name>
<comment type="caution">
    <text evidence="2">The sequence shown here is derived from an EMBL/GenBank/DDBJ whole genome shotgun (WGS) entry which is preliminary data.</text>
</comment>
<dbReference type="RefSeq" id="WP_103321737.1">
    <property type="nucleotide sequence ID" value="NZ_PPTF01000094.1"/>
</dbReference>
<evidence type="ECO:0000313" key="3">
    <source>
        <dbReference type="Proteomes" id="UP000236416"/>
    </source>
</evidence>
<organism evidence="2 3">
    <name type="scientific">Chromobacterium sinusclupearum</name>
    <dbReference type="NCBI Taxonomy" id="2077146"/>
    <lineage>
        <taxon>Bacteria</taxon>
        <taxon>Pseudomonadati</taxon>
        <taxon>Pseudomonadota</taxon>
        <taxon>Betaproteobacteria</taxon>
        <taxon>Neisseriales</taxon>
        <taxon>Chromobacteriaceae</taxon>
        <taxon>Chromobacterium</taxon>
    </lineage>
</organism>